<evidence type="ECO:0000313" key="1">
    <source>
        <dbReference type="EMBL" id="MTE26247.1"/>
    </source>
</evidence>
<dbReference type="NCBIfam" id="TIGR03512">
    <property type="entry name" value="GldD_lipo"/>
    <property type="match status" value="1"/>
</dbReference>
<gene>
    <name evidence="1" type="primary">gldD</name>
    <name evidence="1" type="ORF">F1003_04805</name>
</gene>
<sequence length="189" mass="21445">MKRIMVPILSLFMLGCGDDPLPKPKGYLRLEYPEATYEKAILPLPFTFDKNKLSEPISKVKSSGSAKGVDVKYPALKATIYLTYKTVSNDNLDSLLRDAQNLTQKHTIKADEILTVPFENNKDKVYGMLYEVGGDAASQSQFYVTDSVNHFLSGSLYFYAKPNYDSIYPASEYLKKDIKRIMESVNWKE</sequence>
<organism evidence="1 2">
    <name type="scientific">Winogradskyella ouciana</name>
    <dbReference type="NCBI Taxonomy" id="2608631"/>
    <lineage>
        <taxon>Bacteria</taxon>
        <taxon>Pseudomonadati</taxon>
        <taxon>Bacteroidota</taxon>
        <taxon>Flavobacteriia</taxon>
        <taxon>Flavobacteriales</taxon>
        <taxon>Flavobacteriaceae</taxon>
        <taxon>Winogradskyella</taxon>
    </lineage>
</organism>
<dbReference type="AlphaFoldDB" id="A0A7K1GAC8"/>
<dbReference type="Proteomes" id="UP000447545">
    <property type="component" value="Unassembled WGS sequence"/>
</dbReference>
<dbReference type="PROSITE" id="PS51257">
    <property type="entry name" value="PROKAR_LIPOPROTEIN"/>
    <property type="match status" value="1"/>
</dbReference>
<reference evidence="1 2" key="1">
    <citation type="submission" date="2019-11" db="EMBL/GenBank/DDBJ databases">
        <title>Winogradskyella ouciana sp. nov., isolated from the hadal seawater of the Mariana Trench.</title>
        <authorList>
            <person name="Liu R."/>
        </authorList>
    </citation>
    <scope>NUCLEOTIDE SEQUENCE [LARGE SCALE GENOMIC DNA]</scope>
    <source>
        <strain evidence="1 2">ZXX205</strain>
    </source>
</reference>
<accession>A0A7K1GAC8</accession>
<keyword evidence="1" id="KW-0449">Lipoprotein</keyword>
<protein>
    <submittedName>
        <fullName evidence="1">Gliding motility lipoprotein GldD</fullName>
    </submittedName>
</protein>
<dbReference type="EMBL" id="WJYA01000004">
    <property type="protein sequence ID" value="MTE26247.1"/>
    <property type="molecule type" value="Genomic_DNA"/>
</dbReference>
<proteinExistence type="predicted"/>
<keyword evidence="2" id="KW-1185">Reference proteome</keyword>
<evidence type="ECO:0000313" key="2">
    <source>
        <dbReference type="Proteomes" id="UP000447545"/>
    </source>
</evidence>
<name>A0A7K1GAC8_9FLAO</name>
<dbReference type="Pfam" id="PF25593">
    <property type="entry name" value="GldD_lipo"/>
    <property type="match status" value="1"/>
</dbReference>
<comment type="caution">
    <text evidence="1">The sequence shown here is derived from an EMBL/GenBank/DDBJ whole genome shotgun (WGS) entry which is preliminary data.</text>
</comment>
<dbReference type="RefSeq" id="WP_155088085.1">
    <property type="nucleotide sequence ID" value="NZ_WJYA01000004.1"/>
</dbReference>
<dbReference type="InterPro" id="IPR019850">
    <property type="entry name" value="GldD-like"/>
</dbReference>